<dbReference type="GO" id="GO:0003677">
    <property type="term" value="F:DNA binding"/>
    <property type="evidence" value="ECO:0007669"/>
    <property type="project" value="UniProtKB-UniRule"/>
</dbReference>
<organism evidence="7 8">
    <name type="scientific">Psittacicella hinzii</name>
    <dbReference type="NCBI Taxonomy" id="2028575"/>
    <lineage>
        <taxon>Bacteria</taxon>
        <taxon>Pseudomonadati</taxon>
        <taxon>Pseudomonadota</taxon>
        <taxon>Gammaproteobacteria</taxon>
        <taxon>Pasteurellales</taxon>
        <taxon>Psittacicellaceae</taxon>
        <taxon>Psittacicella</taxon>
    </lineage>
</organism>
<keyword evidence="2" id="KW-0229">DNA integration</keyword>
<reference evidence="7 8" key="1">
    <citation type="submission" date="2017-08" db="EMBL/GenBank/DDBJ databases">
        <title>Reclassification of Bisgaard taxon 37 and 44.</title>
        <authorList>
            <person name="Christensen H."/>
        </authorList>
    </citation>
    <scope>NUCLEOTIDE SEQUENCE [LARGE SCALE GENOMIC DNA]</scope>
    <source>
        <strain evidence="7 8">111</strain>
    </source>
</reference>
<dbReference type="Pfam" id="PF13356">
    <property type="entry name" value="Arm-DNA-bind_3"/>
    <property type="match status" value="1"/>
</dbReference>
<dbReference type="InterPro" id="IPR038488">
    <property type="entry name" value="Integrase_DNA-bd_sf"/>
</dbReference>
<sequence>MYGKLNKSTISKAIAQVKLTKKSKTLSDGARLQLKLSTVYPGKGTWSIVVGSREKQVRITLGEYHHFLDGFTSIEEARKLALSVREAYKQGVPAVLVNSKAQANSVTLEVLVKKYIDFKSKRIKAHTLKSYTTFKNNLKECGLSNVLMQDLTPLQVKEKLDTLKVKSSTKAAIYTFIKSVVDYGVGNRIIESCSLPKFSQLFPEKVVIESRKALELTELRAFFNSLKSSKKHYIANTLLIILTACRANEVLLRKPHEKLDQLDNGIIWHIPAERMKKSREHSVYVCQEAIKLLDWKTCPLQNLWKMLKRVNFKATIHGFRALFFSTMIERLPQYKDAISVCIAHGKDLTNESDKSYHRYDYEKEKVIIFTAWYEILKEHGIQELIDML</sequence>
<dbReference type="Gene3D" id="3.30.160.390">
    <property type="entry name" value="Integrase, DNA-binding domain"/>
    <property type="match status" value="1"/>
</dbReference>
<dbReference type="Gene3D" id="1.10.150.130">
    <property type="match status" value="1"/>
</dbReference>
<dbReference type="GO" id="GO:0006310">
    <property type="term" value="P:DNA recombination"/>
    <property type="evidence" value="ECO:0007669"/>
    <property type="project" value="UniProtKB-KW"/>
</dbReference>
<evidence type="ECO:0000313" key="8">
    <source>
        <dbReference type="Proteomes" id="UP000265916"/>
    </source>
</evidence>
<keyword evidence="3 5" id="KW-0238">DNA-binding</keyword>
<comment type="similarity">
    <text evidence="1">Belongs to the 'phage' integrase family.</text>
</comment>
<dbReference type="InterPro" id="IPR013762">
    <property type="entry name" value="Integrase-like_cat_sf"/>
</dbReference>
<gene>
    <name evidence="7" type="ORF">CKF58_04940</name>
</gene>
<keyword evidence="4" id="KW-0233">DNA recombination</keyword>
<dbReference type="Proteomes" id="UP000265916">
    <property type="component" value="Unassembled WGS sequence"/>
</dbReference>
<evidence type="ECO:0000256" key="3">
    <source>
        <dbReference type="ARBA" id="ARBA00023125"/>
    </source>
</evidence>
<evidence type="ECO:0000256" key="2">
    <source>
        <dbReference type="ARBA" id="ARBA00022908"/>
    </source>
</evidence>
<feature type="domain" description="Core-binding (CB)" evidence="6">
    <location>
        <begin position="106"/>
        <end position="185"/>
    </location>
</feature>
<dbReference type="SUPFAM" id="SSF56349">
    <property type="entry name" value="DNA breaking-rejoining enzymes"/>
    <property type="match status" value="1"/>
</dbReference>
<dbReference type="PANTHER" id="PTHR30629:SF2">
    <property type="entry name" value="PROPHAGE INTEGRASE INTS-RELATED"/>
    <property type="match status" value="1"/>
</dbReference>
<accession>A0A3A1YKA4</accession>
<dbReference type="EMBL" id="NRJG01000086">
    <property type="protein sequence ID" value="RIY37470.1"/>
    <property type="molecule type" value="Genomic_DNA"/>
</dbReference>
<comment type="caution">
    <text evidence="7">The sequence shown here is derived from an EMBL/GenBank/DDBJ whole genome shotgun (WGS) entry which is preliminary data.</text>
</comment>
<dbReference type="InterPro" id="IPR010998">
    <property type="entry name" value="Integrase_recombinase_N"/>
</dbReference>
<dbReference type="PROSITE" id="PS51900">
    <property type="entry name" value="CB"/>
    <property type="match status" value="1"/>
</dbReference>
<dbReference type="PANTHER" id="PTHR30629">
    <property type="entry name" value="PROPHAGE INTEGRASE"/>
    <property type="match status" value="1"/>
</dbReference>
<evidence type="ECO:0000259" key="6">
    <source>
        <dbReference type="PROSITE" id="PS51900"/>
    </source>
</evidence>
<dbReference type="RefSeq" id="WP_119531572.1">
    <property type="nucleotide sequence ID" value="NZ_JBHSSP010000039.1"/>
</dbReference>
<keyword evidence="8" id="KW-1185">Reference proteome</keyword>
<dbReference type="AlphaFoldDB" id="A0A3A1YKA4"/>
<evidence type="ECO:0000256" key="4">
    <source>
        <dbReference type="ARBA" id="ARBA00023172"/>
    </source>
</evidence>
<dbReference type="InterPro" id="IPR025166">
    <property type="entry name" value="Integrase_DNA_bind_dom"/>
</dbReference>
<dbReference type="InterPro" id="IPR044068">
    <property type="entry name" value="CB"/>
</dbReference>
<evidence type="ECO:0000256" key="5">
    <source>
        <dbReference type="PROSITE-ProRule" id="PRU01248"/>
    </source>
</evidence>
<evidence type="ECO:0000256" key="1">
    <source>
        <dbReference type="ARBA" id="ARBA00008857"/>
    </source>
</evidence>
<dbReference type="Gene3D" id="1.10.443.10">
    <property type="entry name" value="Intergrase catalytic core"/>
    <property type="match status" value="1"/>
</dbReference>
<protein>
    <recommendedName>
        <fullName evidence="6">Core-binding (CB) domain-containing protein</fullName>
    </recommendedName>
</protein>
<dbReference type="GO" id="GO:0015074">
    <property type="term" value="P:DNA integration"/>
    <property type="evidence" value="ECO:0007669"/>
    <property type="project" value="UniProtKB-KW"/>
</dbReference>
<proteinExistence type="inferred from homology"/>
<dbReference type="InterPro" id="IPR011010">
    <property type="entry name" value="DNA_brk_join_enz"/>
</dbReference>
<name>A0A3A1YKA4_9GAMM</name>
<evidence type="ECO:0000313" key="7">
    <source>
        <dbReference type="EMBL" id="RIY37470.1"/>
    </source>
</evidence>
<dbReference type="OrthoDB" id="9795573at2"/>
<dbReference type="InterPro" id="IPR050808">
    <property type="entry name" value="Phage_Integrase"/>
</dbReference>